<protein>
    <submittedName>
        <fullName evidence="6">Hemolysin D</fullName>
    </submittedName>
</protein>
<dbReference type="EMBL" id="AP024145">
    <property type="protein sequence ID" value="BCM83639.1"/>
    <property type="molecule type" value="Genomic_DNA"/>
</dbReference>
<dbReference type="Proteomes" id="UP000663508">
    <property type="component" value="Chromosome"/>
</dbReference>
<proteinExistence type="predicted"/>
<dbReference type="InterPro" id="IPR018511">
    <property type="entry name" value="Hemolysin-typ_Ca-bd_CS"/>
</dbReference>
<reference evidence="6" key="1">
    <citation type="submission" date="2020-11" db="EMBL/GenBank/DDBJ databases">
        <title>Complete genome sequence of a novel pathogenic Methylobacterium strain isolated from rice in Vietnam.</title>
        <authorList>
            <person name="Lai K."/>
            <person name="Okazaki S."/>
            <person name="Higashi K."/>
            <person name="Mori H."/>
            <person name="Toyoda A."/>
            <person name="Kurokawa K."/>
        </authorList>
    </citation>
    <scope>NUCLEOTIDE SEQUENCE</scope>
    <source>
        <strain evidence="6">VL1</strain>
    </source>
</reference>
<dbReference type="PROSITE" id="PS00330">
    <property type="entry name" value="HEMOLYSIN_CALCIUM"/>
    <property type="match status" value="10"/>
</dbReference>
<organism evidence="6 7">
    <name type="scientific">Methylobacterium indicum</name>
    <dbReference type="NCBI Taxonomy" id="1775910"/>
    <lineage>
        <taxon>Bacteria</taxon>
        <taxon>Pseudomonadati</taxon>
        <taxon>Pseudomonadota</taxon>
        <taxon>Alphaproteobacteria</taxon>
        <taxon>Hyphomicrobiales</taxon>
        <taxon>Methylobacteriaceae</taxon>
        <taxon>Methylobacterium</taxon>
    </lineage>
</organism>
<dbReference type="InterPro" id="IPR011049">
    <property type="entry name" value="Serralysin-like_metalloprot_C"/>
</dbReference>
<sequence>MIFVQRDGTTGNLAFTGDRARILDANGNVVIDWTAGGTLRDIPQGDGYTVQIQTGSTVRSDRLAVGAVVFTIGQSNIERWFNTPTAVPDGNASTYMMEADGSISPQIDGGASTYFANSYAAATGVPVLIVAAAKGGTALTREADKGNGYWLDTSAGSLYSKALSLLSAVGGSAEVVLWAQGETDASGGIGTAAYAQALTTFMTRVLGDFGVDRVLIQELGPRGSNDGKYDAVRLAQHQVADAMAGVEIGAITTDLNTIEDGIHLSGASRVMAADRLLEAALALQGIDVSRTVKTGSGTLTGGSGRDELRGQDGADSLVGGAGSDVLLGGGGADTIVGGAGIDLIRGDAGNDSIDGGEDDDVISGGDGEDTIAGGAGNDEIWADAGDDLVIGGAGNDVLYGGGGIDTAVFAGAFSDYSIVISGTTATVRDLNPANGDDGTDFLDGFEFLSFSDRIYDTKGTGLPPLFSGSDDFADFATITAGTYAPTSLYAALAGNDEVYLPKDAAAAQAAGYDVTAIFDAGAGDDVVIGGSLNDTIRGGAGNDIINGGGGSDRMEGGLGNDTYYVDTTAVGTTGDLVVEKPNEGIDTVISTVTFTLKSNVENLTLVGPDAINGTGNELANVLTGNDAANILNANAGDDVLIGMGGDDQMRGGLGNDTLDGGLGRDTALYAGRMADYRISDVGGTVTITDLNVADGTDEGTDLLHNVEVLKFLDGTYIVNIPNGLFINSADTIDFSTVRAGDYLDGTQYDGQLGDDVVRLAGTTAAAAAAGFDPARAFDAGAGNDTVYGGALDDWIKGGAGDDVLDGGAGSDRLEGGAGNDTYYVDTTAVGLTGDLVIEKANEGIDTVVSPVTFTLKSNVENLILTGSADIAGFGNELANAITGNDGNNSLKGDAGNDTLLGGLGNDSLTGGLGNDLIDGGLGTDTAVFAGLKSGYRLTLSAGRASITDIDASDGDEGTDTLVGVEVLKFADGSILVPLGSAPTDLALSHAAVAENSPGETPVGTLSAVDPDAGDLFTFALDDDSGGAFALRGADLVVAPGAALDYEATPTRTVTVRVTDAAGHVFAKALTIAIEDVGGLTVTGTPSADALTGTTENDVLDGLAGADTMTGGLGDDRYIVDNARDLPVEGPNGGFDTVESSVSFTLGAHLEALILVGTASNATGNAVDNLLVGNARNNILDGGLGHDTMRGGLGNDTYLVDDAGDVVIEEADAGTDTIKTALASYVLLTGSNVENLTYTGTGAFTGTGNELANTITGGAGADRLDGGDDLVKDSLRGGAGDDVYVVRIGDTVTEAAGGGHDTVQTALATYKLATEVEDLIFTGTGAFKGTGNASNNLIVGGTGDDTLDGGTGNDLLVGGAGNDTYILDASGDTVSEFRIPGDPTSGDAGGIDTIQIKTGLTAYDLAAAPFVEKLTYSGTAAFRATGNGLDNVLVTGAGNDTLSGGLGRDTLTGGQGADLFLFSAPGEGADLITDFARSQGDKIGITGSGFGGVAPGALAADWLVSGKVATTGDHGQFLYDATTRILSWDADGTGSTGAVEITAFAKATTLAASDILVV</sequence>
<accession>A0A8H8WSN4</accession>
<evidence type="ECO:0000256" key="2">
    <source>
        <dbReference type="ARBA" id="ARBA00022525"/>
    </source>
</evidence>
<dbReference type="CDD" id="cd11304">
    <property type="entry name" value="Cadherin_repeat"/>
    <property type="match status" value="1"/>
</dbReference>
<dbReference type="PRINTS" id="PR00313">
    <property type="entry name" value="CABNDNGRPT"/>
</dbReference>
<dbReference type="PANTHER" id="PTHR38340">
    <property type="entry name" value="S-LAYER PROTEIN"/>
    <property type="match status" value="1"/>
</dbReference>
<dbReference type="InterPro" id="IPR005181">
    <property type="entry name" value="SASA"/>
</dbReference>
<dbReference type="GO" id="GO:0016788">
    <property type="term" value="F:hydrolase activity, acting on ester bonds"/>
    <property type="evidence" value="ECO:0007669"/>
    <property type="project" value="UniProtKB-ARBA"/>
</dbReference>
<dbReference type="InterPro" id="IPR002126">
    <property type="entry name" value="Cadherin-like_dom"/>
</dbReference>
<gene>
    <name evidence="6" type="ORF">mvi_21000</name>
</gene>
<evidence type="ECO:0000313" key="6">
    <source>
        <dbReference type="EMBL" id="BCM83639.1"/>
    </source>
</evidence>
<dbReference type="InterPro" id="IPR001343">
    <property type="entry name" value="Hemolysn_Ca-bd"/>
</dbReference>
<dbReference type="PANTHER" id="PTHR38340:SF1">
    <property type="entry name" value="S-LAYER PROTEIN"/>
    <property type="match status" value="1"/>
</dbReference>
<comment type="subcellular location">
    <subcellularLocation>
        <location evidence="1">Secreted</location>
    </subcellularLocation>
</comment>
<dbReference type="GO" id="GO:0007156">
    <property type="term" value="P:homophilic cell adhesion via plasma membrane adhesion molecules"/>
    <property type="evidence" value="ECO:0007669"/>
    <property type="project" value="InterPro"/>
</dbReference>
<dbReference type="InterPro" id="IPR015919">
    <property type="entry name" value="Cadherin-like_sf"/>
</dbReference>
<dbReference type="GO" id="GO:0016020">
    <property type="term" value="C:membrane"/>
    <property type="evidence" value="ECO:0007669"/>
    <property type="project" value="InterPro"/>
</dbReference>
<dbReference type="SUPFAM" id="SSF51120">
    <property type="entry name" value="beta-Roll"/>
    <property type="match status" value="9"/>
</dbReference>
<dbReference type="PROSITE" id="PS50268">
    <property type="entry name" value="CADHERIN_2"/>
    <property type="match status" value="1"/>
</dbReference>
<dbReference type="Gene3D" id="3.40.50.1110">
    <property type="entry name" value="SGNH hydrolase"/>
    <property type="match status" value="1"/>
</dbReference>
<dbReference type="InterPro" id="IPR036514">
    <property type="entry name" value="SGNH_hydro_sf"/>
</dbReference>
<dbReference type="InterPro" id="IPR050557">
    <property type="entry name" value="RTX_toxin/Mannuronan_C5-epim"/>
</dbReference>
<dbReference type="SUPFAM" id="SSF52266">
    <property type="entry name" value="SGNH hydrolase"/>
    <property type="match status" value="1"/>
</dbReference>
<evidence type="ECO:0000256" key="3">
    <source>
        <dbReference type="ARBA" id="ARBA00022801"/>
    </source>
</evidence>
<dbReference type="Pfam" id="PF00353">
    <property type="entry name" value="HemolysinCabind"/>
    <property type="match status" value="12"/>
</dbReference>
<dbReference type="Gene3D" id="2.150.10.10">
    <property type="entry name" value="Serralysin-like metalloprotease, C-terminal"/>
    <property type="match status" value="10"/>
</dbReference>
<evidence type="ECO:0000256" key="4">
    <source>
        <dbReference type="SAM" id="MobiDB-lite"/>
    </source>
</evidence>
<dbReference type="RefSeq" id="WP_207182670.1">
    <property type="nucleotide sequence ID" value="NZ_AP024145.1"/>
</dbReference>
<dbReference type="SUPFAM" id="SSF49313">
    <property type="entry name" value="Cadherin-like"/>
    <property type="match status" value="1"/>
</dbReference>
<keyword evidence="2" id="KW-0964">Secreted</keyword>
<feature type="region of interest" description="Disordered" evidence="4">
    <location>
        <begin position="294"/>
        <end position="314"/>
    </location>
</feature>
<feature type="domain" description="Cadherin" evidence="5">
    <location>
        <begin position="984"/>
        <end position="1087"/>
    </location>
</feature>
<dbReference type="KEGG" id="mind:mvi_21000"/>
<keyword evidence="3" id="KW-0378">Hydrolase</keyword>
<evidence type="ECO:0000256" key="1">
    <source>
        <dbReference type="ARBA" id="ARBA00004613"/>
    </source>
</evidence>
<name>A0A8H8WSN4_9HYPH</name>
<evidence type="ECO:0000313" key="7">
    <source>
        <dbReference type="Proteomes" id="UP000663508"/>
    </source>
</evidence>
<dbReference type="Gene3D" id="2.60.40.60">
    <property type="entry name" value="Cadherins"/>
    <property type="match status" value="1"/>
</dbReference>
<evidence type="ECO:0000259" key="5">
    <source>
        <dbReference type="PROSITE" id="PS50268"/>
    </source>
</evidence>
<dbReference type="GO" id="GO:0005509">
    <property type="term" value="F:calcium ion binding"/>
    <property type="evidence" value="ECO:0007669"/>
    <property type="project" value="InterPro"/>
</dbReference>
<dbReference type="GO" id="GO:0005576">
    <property type="term" value="C:extracellular region"/>
    <property type="evidence" value="ECO:0007669"/>
    <property type="project" value="UniProtKB-SubCell"/>
</dbReference>
<dbReference type="Pfam" id="PF03629">
    <property type="entry name" value="SASA"/>
    <property type="match status" value="1"/>
</dbReference>